<evidence type="ECO:0000259" key="1">
    <source>
        <dbReference type="Pfam" id="PF12728"/>
    </source>
</evidence>
<dbReference type="InterPro" id="IPR009061">
    <property type="entry name" value="DNA-bd_dom_put_sf"/>
</dbReference>
<name>A0ABS9TRX5_9PSEU</name>
<evidence type="ECO:0000313" key="3">
    <source>
        <dbReference type="Proteomes" id="UP001299970"/>
    </source>
</evidence>
<gene>
    <name evidence="2" type="ORF">MMF94_36870</name>
</gene>
<dbReference type="InterPro" id="IPR041657">
    <property type="entry name" value="HTH_17"/>
</dbReference>
<sequence length="60" mass="6748">MTDLDGLPVLISVRKAAEVLGISRASAYRYAEQGHLPIKRLGGRIYVVRDRLRKLVEEPT</sequence>
<evidence type="ECO:0000313" key="2">
    <source>
        <dbReference type="EMBL" id="MCH6171300.1"/>
    </source>
</evidence>
<dbReference type="Proteomes" id="UP001299970">
    <property type="component" value="Unassembled WGS sequence"/>
</dbReference>
<accession>A0ABS9TRX5</accession>
<comment type="caution">
    <text evidence="2">The sequence shown here is derived from an EMBL/GenBank/DDBJ whole genome shotgun (WGS) entry which is preliminary data.</text>
</comment>
<dbReference type="RefSeq" id="WP_241042106.1">
    <property type="nucleotide sequence ID" value="NZ_BAAAJF010000010.1"/>
</dbReference>
<reference evidence="2 3" key="1">
    <citation type="submission" date="2022-03" db="EMBL/GenBank/DDBJ databases">
        <title>Pseudonocardia alaer sp. nov., a novel actinomycete isolated from reed forest soil.</title>
        <authorList>
            <person name="Wang L."/>
        </authorList>
    </citation>
    <scope>NUCLEOTIDE SEQUENCE [LARGE SCALE GENOMIC DNA]</scope>
    <source>
        <strain evidence="2 3">Y-16303</strain>
    </source>
</reference>
<dbReference type="SUPFAM" id="SSF46955">
    <property type="entry name" value="Putative DNA-binding domain"/>
    <property type="match status" value="1"/>
</dbReference>
<feature type="domain" description="Helix-turn-helix" evidence="1">
    <location>
        <begin position="11"/>
        <end position="58"/>
    </location>
</feature>
<dbReference type="EMBL" id="JAKXMK010000041">
    <property type="protein sequence ID" value="MCH6171300.1"/>
    <property type="molecule type" value="Genomic_DNA"/>
</dbReference>
<keyword evidence="3" id="KW-1185">Reference proteome</keyword>
<protein>
    <submittedName>
        <fullName evidence="2">Helix-turn-helix domain-containing protein</fullName>
    </submittedName>
</protein>
<proteinExistence type="predicted"/>
<dbReference type="Pfam" id="PF12728">
    <property type="entry name" value="HTH_17"/>
    <property type="match status" value="1"/>
</dbReference>
<organism evidence="2 3">
    <name type="scientific">Pseudonocardia alaniniphila</name>
    <dbReference type="NCBI Taxonomy" id="75291"/>
    <lineage>
        <taxon>Bacteria</taxon>
        <taxon>Bacillati</taxon>
        <taxon>Actinomycetota</taxon>
        <taxon>Actinomycetes</taxon>
        <taxon>Pseudonocardiales</taxon>
        <taxon>Pseudonocardiaceae</taxon>
        <taxon>Pseudonocardia</taxon>
    </lineage>
</organism>